<gene>
    <name evidence="3" type="primary">BnaCnng71210D</name>
    <name evidence="2" type="ORF">DARMORV10_C09P62810.1</name>
    <name evidence="3" type="ORF">GSBRNA2T00010974001</name>
</gene>
<feature type="transmembrane region" description="Helical" evidence="1">
    <location>
        <begin position="177"/>
        <end position="196"/>
    </location>
</feature>
<dbReference type="EMBL" id="HG994373">
    <property type="protein sequence ID" value="CAF1784660.1"/>
    <property type="molecule type" value="Genomic_DNA"/>
</dbReference>
<reference evidence="2" key="3">
    <citation type="submission" date="2021-01" db="EMBL/GenBank/DDBJ databases">
        <authorList>
            <consortium name="Genoscope - CEA"/>
            <person name="William W."/>
        </authorList>
    </citation>
    <scope>NUCLEOTIDE SEQUENCE</scope>
</reference>
<dbReference type="Gramene" id="CDY71073">
    <property type="protein sequence ID" value="CDY71073"/>
    <property type="gene ID" value="GSBRNA2T00010974001"/>
</dbReference>
<dbReference type="PaxDb" id="3708-A0A078JU32"/>
<feature type="non-terminal residue" evidence="3">
    <location>
        <position position="1"/>
    </location>
</feature>
<reference evidence="3" key="2">
    <citation type="submission" date="2014-06" db="EMBL/GenBank/DDBJ databases">
        <authorList>
            <person name="Genoscope - CEA"/>
        </authorList>
    </citation>
    <scope>NUCLEOTIDE SEQUENCE</scope>
</reference>
<feature type="transmembrane region" description="Helical" evidence="1">
    <location>
        <begin position="105"/>
        <end position="125"/>
    </location>
</feature>
<evidence type="ECO:0000313" key="3">
    <source>
        <dbReference type="EMBL" id="CDY71073.1"/>
    </source>
</evidence>
<evidence type="ECO:0000256" key="1">
    <source>
        <dbReference type="SAM" id="Phobius"/>
    </source>
</evidence>
<proteinExistence type="predicted"/>
<organism evidence="3">
    <name type="scientific">Brassica napus</name>
    <name type="common">Rape</name>
    <dbReference type="NCBI Taxonomy" id="3708"/>
    <lineage>
        <taxon>Eukaryota</taxon>
        <taxon>Viridiplantae</taxon>
        <taxon>Streptophyta</taxon>
        <taxon>Embryophyta</taxon>
        <taxon>Tracheophyta</taxon>
        <taxon>Spermatophyta</taxon>
        <taxon>Magnoliopsida</taxon>
        <taxon>eudicotyledons</taxon>
        <taxon>Gunneridae</taxon>
        <taxon>Pentapetalae</taxon>
        <taxon>rosids</taxon>
        <taxon>malvids</taxon>
        <taxon>Brassicales</taxon>
        <taxon>Brassicaceae</taxon>
        <taxon>Brassiceae</taxon>
        <taxon>Brassica</taxon>
    </lineage>
</organism>
<feature type="transmembrane region" description="Helical" evidence="1">
    <location>
        <begin position="137"/>
        <end position="157"/>
    </location>
</feature>
<keyword evidence="1" id="KW-0472">Membrane</keyword>
<dbReference type="AlphaFoldDB" id="A0A078JU32"/>
<keyword evidence="1" id="KW-1133">Transmembrane helix</keyword>
<dbReference type="Proteomes" id="UP001295469">
    <property type="component" value="Chromosome C09"/>
</dbReference>
<sequence>PTFKALSCLFFAGLERFLFRKLLSWANPSPPRTHRRVLIAAYSSPGSERLGQLSRAAYSSSDNLSRRNQICFICWAMAQLQGSDPHPVARWVSELGDLGRQALHLLHPLVCSAMACFGVAAIAVSPTFRTLGTRVQFVVLFSLGMYAVLSGCIAFGTWKTNRAVNTGTRVNRVLVNIFRLVTLAIVVWIASVVLFAKDYPLALGVGALAIQSQYMSHHQGYNLASRNIVIGMLSIGAMVAIREFDKIILGMFMLGIATILYSCN</sequence>
<feature type="transmembrane region" description="Helical" evidence="1">
    <location>
        <begin position="223"/>
        <end position="241"/>
    </location>
</feature>
<name>A0A078JU32_BRANA</name>
<keyword evidence="1" id="KW-0812">Transmembrane</keyword>
<protein>
    <submittedName>
        <fullName evidence="2">(rape) hypothetical protein</fullName>
    </submittedName>
    <submittedName>
        <fullName evidence="3">BnaCnng71210D protein</fullName>
    </submittedName>
</protein>
<reference evidence="3" key="1">
    <citation type="journal article" date="2014" name="Science">
        <title>Plant genetics. Early allopolyploid evolution in the post-Neolithic Brassica napus oilseed genome.</title>
        <authorList>
            <person name="Chalhoub B."/>
            <person name="Denoeud F."/>
            <person name="Liu S."/>
            <person name="Parkin I.A."/>
            <person name="Tang H."/>
            <person name="Wang X."/>
            <person name="Chiquet J."/>
            <person name="Belcram H."/>
            <person name="Tong C."/>
            <person name="Samans B."/>
            <person name="Correa M."/>
            <person name="Da Silva C."/>
            <person name="Just J."/>
            <person name="Falentin C."/>
            <person name="Koh C.S."/>
            <person name="Le Clainche I."/>
            <person name="Bernard M."/>
            <person name="Bento P."/>
            <person name="Noel B."/>
            <person name="Labadie K."/>
            <person name="Alberti A."/>
            <person name="Charles M."/>
            <person name="Arnaud D."/>
            <person name="Guo H."/>
            <person name="Daviaud C."/>
            <person name="Alamery S."/>
            <person name="Jabbari K."/>
            <person name="Zhao M."/>
            <person name="Edger P.P."/>
            <person name="Chelaifa H."/>
            <person name="Tack D."/>
            <person name="Lassalle G."/>
            <person name="Mestiri I."/>
            <person name="Schnel N."/>
            <person name="Le Paslier M.C."/>
            <person name="Fan G."/>
            <person name="Renault V."/>
            <person name="Bayer P.E."/>
            <person name="Golicz A.A."/>
            <person name="Manoli S."/>
            <person name="Lee T.H."/>
            <person name="Thi V.H."/>
            <person name="Chalabi S."/>
            <person name="Hu Q."/>
            <person name="Fan C."/>
            <person name="Tollenaere R."/>
            <person name="Lu Y."/>
            <person name="Battail C."/>
            <person name="Shen J."/>
            <person name="Sidebottom C.H."/>
            <person name="Wang X."/>
            <person name="Canaguier A."/>
            <person name="Chauveau A."/>
            <person name="Berard A."/>
            <person name="Deniot G."/>
            <person name="Guan M."/>
            <person name="Liu Z."/>
            <person name="Sun F."/>
            <person name="Lim Y.P."/>
            <person name="Lyons E."/>
            <person name="Town C.D."/>
            <person name="Bancroft I."/>
            <person name="Wang X."/>
            <person name="Meng J."/>
            <person name="Ma J."/>
            <person name="Pires J.C."/>
            <person name="King G.J."/>
            <person name="Brunel D."/>
            <person name="Delourme R."/>
            <person name="Renard M."/>
            <person name="Aury J.M."/>
            <person name="Adams K.L."/>
            <person name="Batley J."/>
            <person name="Snowdon R.J."/>
            <person name="Tost J."/>
            <person name="Edwards D."/>
            <person name="Zhou Y."/>
            <person name="Hua W."/>
            <person name="Sharpe A.G."/>
            <person name="Paterson A.H."/>
            <person name="Guan C."/>
            <person name="Wincker P."/>
        </authorList>
    </citation>
    <scope>NUCLEOTIDE SEQUENCE [LARGE SCALE GENOMIC DNA]</scope>
</reference>
<feature type="transmembrane region" description="Helical" evidence="1">
    <location>
        <begin position="247"/>
        <end position="263"/>
    </location>
</feature>
<evidence type="ECO:0000313" key="2">
    <source>
        <dbReference type="EMBL" id="CAF1784660.1"/>
    </source>
</evidence>
<accession>A0A078JU32</accession>
<dbReference type="EMBL" id="LK044355">
    <property type="protein sequence ID" value="CDY71073.1"/>
    <property type="molecule type" value="Genomic_DNA"/>
</dbReference>